<organism evidence="2 3">
    <name type="scientific">Catenuloplanes indicus</name>
    <dbReference type="NCBI Taxonomy" id="137267"/>
    <lineage>
        <taxon>Bacteria</taxon>
        <taxon>Bacillati</taxon>
        <taxon>Actinomycetota</taxon>
        <taxon>Actinomycetes</taxon>
        <taxon>Micromonosporales</taxon>
        <taxon>Micromonosporaceae</taxon>
        <taxon>Catenuloplanes</taxon>
    </lineage>
</organism>
<accession>A0AAE4B209</accession>
<proteinExistence type="predicted"/>
<dbReference type="AlphaFoldDB" id="A0AAE4B209"/>
<evidence type="ECO:0000256" key="1">
    <source>
        <dbReference type="SAM" id="MobiDB-lite"/>
    </source>
</evidence>
<dbReference type="SUPFAM" id="SSF53335">
    <property type="entry name" value="S-adenosyl-L-methionine-dependent methyltransferases"/>
    <property type="match status" value="1"/>
</dbReference>
<comment type="caution">
    <text evidence="2">The sequence shown here is derived from an EMBL/GenBank/DDBJ whole genome shotgun (WGS) entry which is preliminary data.</text>
</comment>
<gene>
    <name evidence="2" type="ORF">J2S42_005132</name>
</gene>
<feature type="compositionally biased region" description="Low complexity" evidence="1">
    <location>
        <begin position="1"/>
        <end position="16"/>
    </location>
</feature>
<dbReference type="EMBL" id="JAUSUZ010000001">
    <property type="protein sequence ID" value="MDQ0368463.1"/>
    <property type="molecule type" value="Genomic_DNA"/>
</dbReference>
<sequence length="621" mass="66408">MSDRPAALLPEPAHAAPEPPIPGQINPAAAALANLTRIGDEMFAWSDPVTACGGALRYLLHTLVPAPGARVLVAGPHHDELITALHAAGAAVTCLVRSLGDAEALALRFPGTTVLCGAASRLDPITRYDLVVCLDGLERLNSAEGTPRTDDDLLATLAKAVAPDGTLVLRHENPLGVHAAVELDPGARERSDSAWYPPGSAADRPASLAELTARLAIFGLHSTAGYAAFPTPENPAVLIGPGLLGEAGVPLRGPVQAVLARAFTDAYRDRPVLSDPRRIAGRALRAGAEAVLAPAWVTVSRASGEVPSHALLAGDADGPHAYTLTTADWGATATTLIPADESVRRGGLRRVNGAFPVPAGVVLEERLLALCARADLPGLRTELRRLAAWLDGHARDGWVTGPMALADAGELLDDGAQLGLAPPRWSPDEPVPVDTVLTRIAWRFAARLITSGQPHPWPITSSAVDLAGLLLGMIDRTLRADSLRAAIELELDLSGLPLPERDGRRRELLAIAPGAATIDVPGYRELAEALWRQRYQASHLLAQMEWTEQIIRSRDLHLSKMDWEIQLYRRTWPGRFLMVARSGYKLVRNDTRKLSKKISKRRAAARRAKRDLAFPQPGDVI</sequence>
<reference evidence="2 3" key="1">
    <citation type="submission" date="2023-07" db="EMBL/GenBank/DDBJ databases">
        <title>Sequencing the genomes of 1000 actinobacteria strains.</title>
        <authorList>
            <person name="Klenk H.-P."/>
        </authorList>
    </citation>
    <scope>NUCLEOTIDE SEQUENCE [LARGE SCALE GENOMIC DNA]</scope>
    <source>
        <strain evidence="2 3">DSM 44709</strain>
    </source>
</reference>
<dbReference type="Gene3D" id="3.40.50.150">
    <property type="entry name" value="Vaccinia Virus protein VP39"/>
    <property type="match status" value="1"/>
</dbReference>
<keyword evidence="3" id="KW-1185">Reference proteome</keyword>
<dbReference type="RefSeq" id="WP_307243028.1">
    <property type="nucleotide sequence ID" value="NZ_JAUSUZ010000001.1"/>
</dbReference>
<dbReference type="InterPro" id="IPR029063">
    <property type="entry name" value="SAM-dependent_MTases_sf"/>
</dbReference>
<dbReference type="Proteomes" id="UP001240236">
    <property type="component" value="Unassembled WGS sequence"/>
</dbReference>
<evidence type="ECO:0000313" key="3">
    <source>
        <dbReference type="Proteomes" id="UP001240236"/>
    </source>
</evidence>
<protein>
    <submittedName>
        <fullName evidence="2">Uncharacterized protein</fullName>
    </submittedName>
</protein>
<evidence type="ECO:0000313" key="2">
    <source>
        <dbReference type="EMBL" id="MDQ0368463.1"/>
    </source>
</evidence>
<name>A0AAE4B209_9ACTN</name>
<feature type="region of interest" description="Disordered" evidence="1">
    <location>
        <begin position="1"/>
        <end position="22"/>
    </location>
</feature>